<accession>A0AAX2CJS0</accession>
<dbReference type="EMBL" id="FMIK01000040">
    <property type="protein sequence ID" value="SCL98625.1"/>
    <property type="molecule type" value="Genomic_DNA"/>
</dbReference>
<evidence type="ECO:0000313" key="1">
    <source>
        <dbReference type="EMBL" id="SCL98625.1"/>
    </source>
</evidence>
<reference evidence="1 2" key="1">
    <citation type="submission" date="2016-08" db="EMBL/GenBank/DDBJ databases">
        <authorList>
            <person name="Loux V."/>
            <person name="Rue O."/>
        </authorList>
    </citation>
    <scope>NUCLEOTIDE SEQUENCE [LARGE SCALE GENOMIC DNA]</scope>
    <source>
        <strain evidence="1 2">AFSSA_08CEB44bac</strain>
    </source>
</reference>
<gene>
    <name evidence="1" type="ORF">BCB44BAC_03037</name>
</gene>
<sequence>MSVYIVTKEQIKHSLDSWYN</sequence>
<proteinExistence type="predicted"/>
<evidence type="ECO:0000313" key="2">
    <source>
        <dbReference type="Proteomes" id="UP000242164"/>
    </source>
</evidence>
<comment type="caution">
    <text evidence="1">The sequence shown here is derived from an EMBL/GenBank/DDBJ whole genome shotgun (WGS) entry which is preliminary data.</text>
</comment>
<name>A0AAX2CJS0_9BACI</name>
<protein>
    <submittedName>
        <fullName evidence="1">Uncharacterized protein</fullName>
    </submittedName>
</protein>
<dbReference type="Proteomes" id="UP000242164">
    <property type="component" value="Unassembled WGS sequence"/>
</dbReference>
<organism evidence="1 2">
    <name type="scientific">Bacillus cytotoxicus</name>
    <dbReference type="NCBI Taxonomy" id="580165"/>
    <lineage>
        <taxon>Bacteria</taxon>
        <taxon>Bacillati</taxon>
        <taxon>Bacillota</taxon>
        <taxon>Bacilli</taxon>
        <taxon>Bacillales</taxon>
        <taxon>Bacillaceae</taxon>
        <taxon>Bacillus</taxon>
        <taxon>Bacillus cereus group</taxon>
    </lineage>
</organism>
<dbReference type="AlphaFoldDB" id="A0AAX2CJS0"/>